<dbReference type="InterPro" id="IPR036249">
    <property type="entry name" value="Thioredoxin-like_sf"/>
</dbReference>
<organism evidence="2 3">
    <name type="scientific">Paraglaciecola hydrolytica</name>
    <dbReference type="NCBI Taxonomy" id="1799789"/>
    <lineage>
        <taxon>Bacteria</taxon>
        <taxon>Pseudomonadati</taxon>
        <taxon>Pseudomonadota</taxon>
        <taxon>Gammaproteobacteria</taxon>
        <taxon>Alteromonadales</taxon>
        <taxon>Alteromonadaceae</taxon>
        <taxon>Paraglaciecola</taxon>
    </lineage>
</organism>
<feature type="chain" id="PRO_5007469430" evidence="1">
    <location>
        <begin position="21"/>
        <end position="158"/>
    </location>
</feature>
<dbReference type="CDD" id="cd02947">
    <property type="entry name" value="TRX_family"/>
    <property type="match status" value="1"/>
</dbReference>
<comment type="caution">
    <text evidence="2">The sequence shown here is derived from an EMBL/GenBank/DDBJ whole genome shotgun (WGS) entry which is preliminary data.</text>
</comment>
<proteinExistence type="predicted"/>
<dbReference type="STRING" id="1799789.AX660_18195"/>
<accession>A0A135ZZ94</accession>
<feature type="signal peptide" evidence="1">
    <location>
        <begin position="1"/>
        <end position="20"/>
    </location>
</feature>
<dbReference type="Proteomes" id="UP000070299">
    <property type="component" value="Unassembled WGS sequence"/>
</dbReference>
<dbReference type="OrthoDB" id="6398367at2"/>
<protein>
    <submittedName>
        <fullName evidence="2">Thioredoxin</fullName>
    </submittedName>
</protein>
<evidence type="ECO:0000256" key="1">
    <source>
        <dbReference type="SAM" id="SignalP"/>
    </source>
</evidence>
<evidence type="ECO:0000313" key="3">
    <source>
        <dbReference type="Proteomes" id="UP000070299"/>
    </source>
</evidence>
<reference evidence="3" key="1">
    <citation type="submission" date="2016-02" db="EMBL/GenBank/DDBJ databases">
        <authorList>
            <person name="Schultz-Johansen M."/>
            <person name="Glaring M.A."/>
            <person name="Bech P.K."/>
            <person name="Stougaard P."/>
        </authorList>
    </citation>
    <scope>NUCLEOTIDE SEQUENCE [LARGE SCALE GENOMIC DNA]</scope>
    <source>
        <strain evidence="3">S66</strain>
    </source>
</reference>
<keyword evidence="1" id="KW-0732">Signal</keyword>
<dbReference type="AlphaFoldDB" id="A0A135ZZ94"/>
<sequence>MRSMLMLVLMFVLSGCQATAIDSEPSTEFVGLISAQELLRTNASFADSYHAYQPSDSELAAAKTLKGKNLTVLFGTWCHDSQREVPRLLKVLDMAHSPLNELKLVGVNVNKQEPSGLYRSLELRYTPTFVLFAGDTELGRVVEKPTVSLGEDLAALLP</sequence>
<gene>
    <name evidence="2" type="ORF">AX660_18195</name>
</gene>
<dbReference type="PROSITE" id="PS51257">
    <property type="entry name" value="PROKAR_LIPOPROTEIN"/>
    <property type="match status" value="1"/>
</dbReference>
<dbReference type="EMBL" id="LSNE01000007">
    <property type="protein sequence ID" value="KXI28301.1"/>
    <property type="molecule type" value="Genomic_DNA"/>
</dbReference>
<evidence type="ECO:0000313" key="2">
    <source>
        <dbReference type="EMBL" id="KXI28301.1"/>
    </source>
</evidence>
<dbReference type="SUPFAM" id="SSF52833">
    <property type="entry name" value="Thioredoxin-like"/>
    <property type="match status" value="1"/>
</dbReference>
<dbReference type="RefSeq" id="WP_068378452.1">
    <property type="nucleotide sequence ID" value="NZ_LSNE01000007.1"/>
</dbReference>
<name>A0A135ZZ94_9ALTE</name>
<dbReference type="Gene3D" id="3.40.30.10">
    <property type="entry name" value="Glutaredoxin"/>
    <property type="match status" value="1"/>
</dbReference>
<keyword evidence="3" id="KW-1185">Reference proteome</keyword>